<feature type="transmembrane region" description="Helical" evidence="1">
    <location>
        <begin position="12"/>
        <end position="30"/>
    </location>
</feature>
<geneLocation type="mitochondrion" evidence="2"/>
<evidence type="ECO:0000256" key="1">
    <source>
        <dbReference type="SAM" id="Phobius"/>
    </source>
</evidence>
<gene>
    <name evidence="2" type="primary">orf182</name>
</gene>
<reference evidence="2" key="1">
    <citation type="submission" date="2020-01" db="EMBL/GenBank/DDBJ databases">
        <authorList>
            <person name="Fang M.L."/>
            <person name="Zhang Y."/>
        </authorList>
    </citation>
    <scope>NUCLEOTIDE SEQUENCE</scope>
    <source>
        <strain evidence="2">YMF1.03037</strain>
    </source>
</reference>
<keyword evidence="1" id="KW-0472">Membrane</keyword>
<organism evidence="2">
    <name type="scientific">Orbilia oligospora</name>
    <name type="common">Nematode-trapping fungus</name>
    <name type="synonym">Arthrobotrys oligospora</name>
    <dbReference type="NCBI Taxonomy" id="2813651"/>
    <lineage>
        <taxon>Eukaryota</taxon>
        <taxon>Fungi</taxon>
        <taxon>Dikarya</taxon>
        <taxon>Ascomycota</taxon>
        <taxon>Pezizomycotina</taxon>
        <taxon>Orbiliomycetes</taxon>
        <taxon>Orbiliales</taxon>
        <taxon>Orbiliaceae</taxon>
        <taxon>Orbilia</taxon>
    </lineage>
</organism>
<protein>
    <submittedName>
        <fullName evidence="2">Uncharacterized protein</fullName>
    </submittedName>
</protein>
<dbReference type="AlphaFoldDB" id="A0A6G6A3K2"/>
<dbReference type="EMBL" id="MN977366">
    <property type="protein sequence ID" value="QID02885.1"/>
    <property type="molecule type" value="Genomic_DNA"/>
</dbReference>
<proteinExistence type="predicted"/>
<keyword evidence="1" id="KW-1133">Transmembrane helix</keyword>
<name>A0A6G6A3K2_ORBOL</name>
<evidence type="ECO:0000313" key="2">
    <source>
        <dbReference type="EMBL" id="QID02885.1"/>
    </source>
</evidence>
<sequence length="182" mass="21788">MQTLTLGSKYLICGVGLWLVTTIVCIILVTDNNISQDILDKYAELQRIWFNAQIESDNIIFERFNNRLNQLYLNIISTNLDENKLYTIKECFIDLYKEYIWYILESQKCINSHWEKMNSFRSEHNLSYAPGYTRSLEHLNMLIRIDEIMDRLDLDRHELMEKFKIEFKSNGIKALIKNEKYL</sequence>
<keyword evidence="1" id="KW-0812">Transmembrane</keyword>
<keyword evidence="2" id="KW-0496">Mitochondrion</keyword>
<accession>A0A6G6A3K2</accession>